<dbReference type="Proteomes" id="UP000472261">
    <property type="component" value="Unplaced"/>
</dbReference>
<dbReference type="AlphaFoldDB" id="A0A669PS22"/>
<evidence type="ECO:0000313" key="2">
    <source>
        <dbReference type="Ensembl" id="ENSPCLP00000011532.1"/>
    </source>
</evidence>
<protein>
    <submittedName>
        <fullName evidence="2">Uncharacterized protein</fullName>
    </submittedName>
</protein>
<feature type="region of interest" description="Disordered" evidence="1">
    <location>
        <begin position="72"/>
        <end position="140"/>
    </location>
</feature>
<dbReference type="Ensembl" id="ENSPCLT00000015469.1">
    <property type="protein sequence ID" value="ENSPCLP00000011532.1"/>
    <property type="gene ID" value="ENSPCLG00000009524.1"/>
</dbReference>
<evidence type="ECO:0000313" key="3">
    <source>
        <dbReference type="Proteomes" id="UP000472261"/>
    </source>
</evidence>
<sequence>MLRSRRSPTRHRTHGYQPRHAPQSRTFRTGGNRTRSPAGRAAQEGRGAPRPQGRTSVPRIFRFYFPAHFQERTKSNNEKPFSGQAGQPLAYDQRLLPPRRRERGSRPPSATLFPARRRRHGPAAVPGLPKSRAPSVGNRERSRGRCVAEALRVRPGAAQAGDLAVLLLCLLLPKGRNTE</sequence>
<evidence type="ECO:0000256" key="1">
    <source>
        <dbReference type="SAM" id="MobiDB-lite"/>
    </source>
</evidence>
<feature type="compositionally biased region" description="Polar residues" evidence="1">
    <location>
        <begin position="23"/>
        <end position="35"/>
    </location>
</feature>
<feature type="compositionally biased region" description="Basic residues" evidence="1">
    <location>
        <begin position="1"/>
        <end position="14"/>
    </location>
</feature>
<organism evidence="2 3">
    <name type="scientific">Phasianus colchicus</name>
    <name type="common">Common pheasant</name>
    <dbReference type="NCBI Taxonomy" id="9054"/>
    <lineage>
        <taxon>Eukaryota</taxon>
        <taxon>Metazoa</taxon>
        <taxon>Chordata</taxon>
        <taxon>Craniata</taxon>
        <taxon>Vertebrata</taxon>
        <taxon>Euteleostomi</taxon>
        <taxon>Archelosauria</taxon>
        <taxon>Archosauria</taxon>
        <taxon>Dinosauria</taxon>
        <taxon>Saurischia</taxon>
        <taxon>Theropoda</taxon>
        <taxon>Coelurosauria</taxon>
        <taxon>Aves</taxon>
        <taxon>Neognathae</taxon>
        <taxon>Galloanserae</taxon>
        <taxon>Galliformes</taxon>
        <taxon>Phasianidae</taxon>
        <taxon>Phasianinae</taxon>
        <taxon>Phasianus</taxon>
    </lineage>
</organism>
<reference evidence="2" key="2">
    <citation type="submission" date="2025-09" db="UniProtKB">
        <authorList>
            <consortium name="Ensembl"/>
        </authorList>
    </citation>
    <scope>IDENTIFICATION</scope>
</reference>
<dbReference type="OMA" id="PTRHRTH"/>
<keyword evidence="3" id="KW-1185">Reference proteome</keyword>
<proteinExistence type="predicted"/>
<accession>A0A669PS22</accession>
<name>A0A669PS22_PHACC</name>
<reference evidence="2" key="1">
    <citation type="submission" date="2025-08" db="UniProtKB">
        <authorList>
            <consortium name="Ensembl"/>
        </authorList>
    </citation>
    <scope>IDENTIFICATION</scope>
</reference>
<feature type="region of interest" description="Disordered" evidence="1">
    <location>
        <begin position="1"/>
        <end position="57"/>
    </location>
</feature>